<dbReference type="PATRIC" id="fig|1202724.3.peg.776"/>
<gene>
    <name evidence="2" type="ORF">AM493_03770</name>
</gene>
<dbReference type="SUPFAM" id="SSF56601">
    <property type="entry name" value="beta-lactamase/transpeptidase-like"/>
    <property type="match status" value="1"/>
</dbReference>
<dbReference type="Gene3D" id="3.40.710.10">
    <property type="entry name" value="DD-peptidase/beta-lactamase superfamily"/>
    <property type="match status" value="1"/>
</dbReference>
<dbReference type="OrthoDB" id="9773047at2"/>
<proteinExistence type="predicted"/>
<dbReference type="InterPro" id="IPR012338">
    <property type="entry name" value="Beta-lactam/transpept-like"/>
</dbReference>
<evidence type="ECO:0000313" key="3">
    <source>
        <dbReference type="Proteomes" id="UP000037755"/>
    </source>
</evidence>
<dbReference type="PROSITE" id="PS51257">
    <property type="entry name" value="PROKAR_LIPOPROTEIN"/>
    <property type="match status" value="1"/>
</dbReference>
<dbReference type="InterPro" id="IPR050789">
    <property type="entry name" value="Diverse_Enzym_Activities"/>
</dbReference>
<comment type="caution">
    <text evidence="2">The sequence shown here is derived from an EMBL/GenBank/DDBJ whole genome shotgun (WGS) entry which is preliminary data.</text>
</comment>
<organism evidence="2 3">
    <name type="scientific">Flavobacterium akiainvivens</name>
    <dbReference type="NCBI Taxonomy" id="1202724"/>
    <lineage>
        <taxon>Bacteria</taxon>
        <taxon>Pseudomonadati</taxon>
        <taxon>Bacteroidota</taxon>
        <taxon>Flavobacteriia</taxon>
        <taxon>Flavobacteriales</taxon>
        <taxon>Flavobacteriaceae</taxon>
        <taxon>Flavobacterium</taxon>
    </lineage>
</organism>
<evidence type="ECO:0000259" key="1">
    <source>
        <dbReference type="Pfam" id="PF00144"/>
    </source>
</evidence>
<accession>A0A0M9VH78</accession>
<dbReference type="Proteomes" id="UP000037755">
    <property type="component" value="Unassembled WGS sequence"/>
</dbReference>
<feature type="domain" description="Beta-lactamase-related" evidence="1">
    <location>
        <begin position="83"/>
        <end position="351"/>
    </location>
</feature>
<dbReference type="PANTHER" id="PTHR43283:SF14">
    <property type="entry name" value="BLL8153 PROTEIN"/>
    <property type="match status" value="1"/>
</dbReference>
<dbReference type="PANTHER" id="PTHR43283">
    <property type="entry name" value="BETA-LACTAMASE-RELATED"/>
    <property type="match status" value="1"/>
</dbReference>
<dbReference type="RefSeq" id="WP_054406319.1">
    <property type="nucleotide sequence ID" value="NZ_FOYA01000006.1"/>
</dbReference>
<dbReference type="AlphaFoldDB" id="A0A0M9VH78"/>
<evidence type="ECO:0000313" key="2">
    <source>
        <dbReference type="EMBL" id="KOS05250.1"/>
    </source>
</evidence>
<dbReference type="InterPro" id="IPR001466">
    <property type="entry name" value="Beta-lactam-related"/>
</dbReference>
<protein>
    <submittedName>
        <fullName evidence="2">Beta-lactamase</fullName>
    </submittedName>
</protein>
<sequence length="367" mass="41839">MKKSLRLLTACFIIISLSSCKMGRFVYYNFANITDHKIFPYRTATNDSVKFTFEQSDSPKFPKMLTLGNTEVEFGKYLEDNKTVAFLIIKDDSIHYEKYFRGYDEAAVVASFSMAKSVTSMLIGCAIKDGLIQSVDEPITNYIPEFKNKEELSKVTIKHVLQMTSGIKFNESYVNPFGDAATYYYGTNLRKAIYKRKLAQQPGTAFSYSSGDTQILGLVLERALKGKKITEYLQEKIWKPLGMEYDATWSLDREKDGLEKTFCCINARARDFAKLGRLYLNKGNWNGTQVVPEDWVAASTTPDTTNGGVRYYKYQWWLEQNGNYAAQGILGQFIFVCPSKNLIIVRLGESEGNGNWEYLFNQLAEGY</sequence>
<dbReference type="Pfam" id="PF00144">
    <property type="entry name" value="Beta-lactamase"/>
    <property type="match status" value="1"/>
</dbReference>
<keyword evidence="3" id="KW-1185">Reference proteome</keyword>
<reference evidence="2 3" key="1">
    <citation type="submission" date="2015-08" db="EMBL/GenBank/DDBJ databases">
        <title>Whole genome sequence of Flavobacterium akiainvivens IK-1T, from decaying Wikstroemia oahuensis, an endemic Hawaiian shrub.</title>
        <authorList>
            <person name="Wan X."/>
            <person name="Hou S."/>
            <person name="Saito J."/>
            <person name="Donachie S."/>
        </authorList>
    </citation>
    <scope>NUCLEOTIDE SEQUENCE [LARGE SCALE GENOMIC DNA]</scope>
    <source>
        <strain evidence="2 3">IK-1</strain>
    </source>
</reference>
<dbReference type="EMBL" id="LIYD01000005">
    <property type="protein sequence ID" value="KOS05250.1"/>
    <property type="molecule type" value="Genomic_DNA"/>
</dbReference>
<name>A0A0M9VH78_9FLAO</name>